<dbReference type="InterPro" id="IPR045584">
    <property type="entry name" value="Pilin-like"/>
</dbReference>
<dbReference type="GO" id="GO:0005886">
    <property type="term" value="C:plasma membrane"/>
    <property type="evidence" value="ECO:0007669"/>
    <property type="project" value="UniProtKB-SubCell"/>
</dbReference>
<keyword evidence="5" id="KW-0997">Cell inner membrane</keyword>
<gene>
    <name evidence="13" type="ORF">BDD18_1012</name>
</gene>
<sequence length="184" mass="19680">MQAARPTMQGFTAIELMVVVSIIAVLAALAGPSFTQMIESWRVRDATESLRSTLIFARSEAIKRGGQIAIHKLPNNTNGCTSATGNRDWDCGWIVCHDTDNSGTCTSTEPVLQRIEAPAKVQVTRTGGSVSIKLNRWGLVDGTWLGFSLVPLDKSTTHPGARGVCMSSGGRIRILLPEAIPCTG</sequence>
<comment type="subcellular location">
    <subcellularLocation>
        <location evidence="1">Cell inner membrane</location>
        <topology evidence="1">Single-pass membrane protein</topology>
    </subcellularLocation>
</comment>
<proteinExistence type="inferred from homology"/>
<evidence type="ECO:0000256" key="11">
    <source>
        <dbReference type="SAM" id="Phobius"/>
    </source>
</evidence>
<dbReference type="NCBIfam" id="TIGR02532">
    <property type="entry name" value="IV_pilin_GFxxxE"/>
    <property type="match status" value="1"/>
</dbReference>
<dbReference type="SUPFAM" id="SSF54523">
    <property type="entry name" value="Pili subunits"/>
    <property type="match status" value="1"/>
</dbReference>
<dbReference type="Gene3D" id="3.55.40.10">
    <property type="entry name" value="minor pseudopilin epsh domain"/>
    <property type="match status" value="1"/>
</dbReference>
<reference evidence="13 14" key="1">
    <citation type="submission" date="2019-06" db="EMBL/GenBank/DDBJ databases">
        <title>Genomic Encyclopedia of Archaeal and Bacterial Type Strains, Phase II (KMG-II): from individual species to whole genera.</title>
        <authorList>
            <person name="Goeker M."/>
        </authorList>
    </citation>
    <scope>NUCLEOTIDE SEQUENCE [LARGE SCALE GENOMIC DNA]</scope>
    <source>
        <strain evidence="13 14">DSM 7270</strain>
    </source>
</reference>
<evidence type="ECO:0000256" key="10">
    <source>
        <dbReference type="ARBA" id="ARBA00030775"/>
    </source>
</evidence>
<name>A0A543LKD4_9BURK</name>
<dbReference type="AlphaFoldDB" id="A0A543LKD4"/>
<evidence type="ECO:0000256" key="5">
    <source>
        <dbReference type="ARBA" id="ARBA00022519"/>
    </source>
</evidence>
<comment type="similarity">
    <text evidence="9">Belongs to the GSP H family.</text>
</comment>
<evidence type="ECO:0000256" key="6">
    <source>
        <dbReference type="ARBA" id="ARBA00022692"/>
    </source>
</evidence>
<evidence type="ECO:0000256" key="3">
    <source>
        <dbReference type="ARBA" id="ARBA00022475"/>
    </source>
</evidence>
<keyword evidence="8 11" id="KW-0472">Membrane</keyword>
<evidence type="ECO:0000256" key="9">
    <source>
        <dbReference type="ARBA" id="ARBA00025772"/>
    </source>
</evidence>
<evidence type="ECO:0000256" key="4">
    <source>
        <dbReference type="ARBA" id="ARBA00022481"/>
    </source>
</evidence>
<evidence type="ECO:0000256" key="7">
    <source>
        <dbReference type="ARBA" id="ARBA00022989"/>
    </source>
</evidence>
<keyword evidence="7 11" id="KW-1133">Transmembrane helix</keyword>
<accession>A0A543LKD4</accession>
<keyword evidence="4" id="KW-0488">Methylation</keyword>
<feature type="domain" description="General secretion pathway GspH" evidence="12">
    <location>
        <begin position="46"/>
        <end position="170"/>
    </location>
</feature>
<comment type="caution">
    <text evidence="13">The sequence shown here is derived from an EMBL/GenBank/DDBJ whole genome shotgun (WGS) entry which is preliminary data.</text>
</comment>
<evidence type="ECO:0000256" key="2">
    <source>
        <dbReference type="ARBA" id="ARBA00021549"/>
    </source>
</evidence>
<dbReference type="InterPro" id="IPR012902">
    <property type="entry name" value="N_methyl_site"/>
</dbReference>
<dbReference type="GO" id="GO:0015627">
    <property type="term" value="C:type II protein secretion system complex"/>
    <property type="evidence" value="ECO:0007669"/>
    <property type="project" value="InterPro"/>
</dbReference>
<keyword evidence="3" id="KW-1003">Cell membrane</keyword>
<evidence type="ECO:0000256" key="1">
    <source>
        <dbReference type="ARBA" id="ARBA00004377"/>
    </source>
</evidence>
<feature type="transmembrane region" description="Helical" evidence="11">
    <location>
        <begin position="12"/>
        <end position="34"/>
    </location>
</feature>
<organism evidence="13 14">
    <name type="scientific">Acidovorax temperans</name>
    <dbReference type="NCBI Taxonomy" id="80878"/>
    <lineage>
        <taxon>Bacteria</taxon>
        <taxon>Pseudomonadati</taxon>
        <taxon>Pseudomonadota</taxon>
        <taxon>Betaproteobacteria</taxon>
        <taxon>Burkholderiales</taxon>
        <taxon>Comamonadaceae</taxon>
        <taxon>Acidovorax</taxon>
    </lineage>
</organism>
<keyword evidence="6 11" id="KW-0812">Transmembrane</keyword>
<dbReference type="InterPro" id="IPR022346">
    <property type="entry name" value="T2SS_GspH"/>
</dbReference>
<evidence type="ECO:0000313" key="14">
    <source>
        <dbReference type="Proteomes" id="UP000316993"/>
    </source>
</evidence>
<evidence type="ECO:0000313" key="13">
    <source>
        <dbReference type="EMBL" id="TQN07859.1"/>
    </source>
</evidence>
<dbReference type="EMBL" id="VFPV01000001">
    <property type="protein sequence ID" value="TQN07859.1"/>
    <property type="molecule type" value="Genomic_DNA"/>
</dbReference>
<evidence type="ECO:0000256" key="8">
    <source>
        <dbReference type="ARBA" id="ARBA00023136"/>
    </source>
</evidence>
<protein>
    <recommendedName>
        <fullName evidence="2">Type II secretion system protein H</fullName>
    </recommendedName>
    <alternativeName>
        <fullName evidence="10">General secretion pathway protein H</fullName>
    </alternativeName>
</protein>
<dbReference type="GO" id="GO:0015628">
    <property type="term" value="P:protein secretion by the type II secretion system"/>
    <property type="evidence" value="ECO:0007669"/>
    <property type="project" value="InterPro"/>
</dbReference>
<dbReference type="Proteomes" id="UP000316993">
    <property type="component" value="Unassembled WGS sequence"/>
</dbReference>
<evidence type="ECO:0000259" key="12">
    <source>
        <dbReference type="Pfam" id="PF12019"/>
    </source>
</evidence>
<dbReference type="Pfam" id="PF12019">
    <property type="entry name" value="GspH"/>
    <property type="match status" value="1"/>
</dbReference>